<organism evidence="2 3">
    <name type="scientific">Portunus trituberculatus</name>
    <name type="common">Swimming crab</name>
    <name type="synonym">Neptunus trituberculatus</name>
    <dbReference type="NCBI Taxonomy" id="210409"/>
    <lineage>
        <taxon>Eukaryota</taxon>
        <taxon>Metazoa</taxon>
        <taxon>Ecdysozoa</taxon>
        <taxon>Arthropoda</taxon>
        <taxon>Crustacea</taxon>
        <taxon>Multicrustacea</taxon>
        <taxon>Malacostraca</taxon>
        <taxon>Eumalacostraca</taxon>
        <taxon>Eucarida</taxon>
        <taxon>Decapoda</taxon>
        <taxon>Pleocyemata</taxon>
        <taxon>Brachyura</taxon>
        <taxon>Eubrachyura</taxon>
        <taxon>Portunoidea</taxon>
        <taxon>Portunidae</taxon>
        <taxon>Portuninae</taxon>
        <taxon>Portunus</taxon>
    </lineage>
</organism>
<gene>
    <name evidence="2" type="ORF">E2C01_061029</name>
</gene>
<evidence type="ECO:0000256" key="1">
    <source>
        <dbReference type="SAM" id="MobiDB-lite"/>
    </source>
</evidence>
<comment type="caution">
    <text evidence="2">The sequence shown here is derived from an EMBL/GenBank/DDBJ whole genome shotgun (WGS) entry which is preliminary data.</text>
</comment>
<sequence>MQYRSRHSGLRGSSCLGVVRTSNDGEPKGGDDGRNYFSHVFGSLNVRLKQNQNPVQVAKNISLTVSFLRWGRGEEGRGPATPAAVEGMKIRSENRVITDY</sequence>
<keyword evidence="3" id="KW-1185">Reference proteome</keyword>
<dbReference type="Proteomes" id="UP000324222">
    <property type="component" value="Unassembled WGS sequence"/>
</dbReference>
<feature type="region of interest" description="Disordered" evidence="1">
    <location>
        <begin position="1"/>
        <end position="33"/>
    </location>
</feature>
<name>A0A5B7HDY9_PORTR</name>
<feature type="compositionally biased region" description="Basic and acidic residues" evidence="1">
    <location>
        <begin position="23"/>
        <end position="33"/>
    </location>
</feature>
<dbReference type="EMBL" id="VSRR010025439">
    <property type="protein sequence ID" value="MPC66874.1"/>
    <property type="molecule type" value="Genomic_DNA"/>
</dbReference>
<dbReference type="AlphaFoldDB" id="A0A5B7HDY9"/>
<reference evidence="2 3" key="1">
    <citation type="submission" date="2019-05" db="EMBL/GenBank/DDBJ databases">
        <title>Another draft genome of Portunus trituberculatus and its Hox gene families provides insights of decapod evolution.</title>
        <authorList>
            <person name="Jeong J.-H."/>
            <person name="Song I."/>
            <person name="Kim S."/>
            <person name="Choi T."/>
            <person name="Kim D."/>
            <person name="Ryu S."/>
            <person name="Kim W."/>
        </authorList>
    </citation>
    <scope>NUCLEOTIDE SEQUENCE [LARGE SCALE GENOMIC DNA]</scope>
    <source>
        <tissue evidence="2">Muscle</tissue>
    </source>
</reference>
<proteinExistence type="predicted"/>
<accession>A0A5B7HDY9</accession>
<evidence type="ECO:0000313" key="3">
    <source>
        <dbReference type="Proteomes" id="UP000324222"/>
    </source>
</evidence>
<protein>
    <submittedName>
        <fullName evidence="2">Uncharacterized protein</fullName>
    </submittedName>
</protein>
<evidence type="ECO:0000313" key="2">
    <source>
        <dbReference type="EMBL" id="MPC66874.1"/>
    </source>
</evidence>